<sequence length="262" mass="28264">MEAIFTLNMPAIASFLLTLIRISLLVFMLPFYGGENIPSAVKGALCIMLAMAVWPHLAFSGSSLPAHPLGLILLVFGELLVGLMLGLFVHFIFAGIQTGGQLMGFQMGFSMMQVADPMSGQQISGISHLLYMVAVVVFLTLDGHLFLLQALTSSFAIMPPGGFFMRPALLSEVITLSGQMFILAVKVAGPILAALFLIELALALMARAAPQMNLLIIGMPIKIAVGFFFMFIVFALLARTIEDSIYDLGPVFRHLLQLSAPE</sequence>
<evidence type="ECO:0000256" key="1">
    <source>
        <dbReference type="ARBA" id="ARBA00002578"/>
    </source>
</evidence>
<evidence type="ECO:0000256" key="2">
    <source>
        <dbReference type="ARBA" id="ARBA00009772"/>
    </source>
</evidence>
<keyword evidence="4 10" id="KW-1003">Cell membrane</keyword>
<keyword evidence="11" id="KW-0966">Cell projection</keyword>
<feature type="transmembrane region" description="Helical" evidence="10">
    <location>
        <begin position="69"/>
        <end position="93"/>
    </location>
</feature>
<dbReference type="GO" id="GO:0044780">
    <property type="term" value="P:bacterial-type flagellum assembly"/>
    <property type="evidence" value="ECO:0007669"/>
    <property type="project" value="UniProtKB-UniRule"/>
</dbReference>
<name>A0A212ITZ5_9DELT</name>
<keyword evidence="6 10" id="KW-1133">Transmembrane helix</keyword>
<feature type="transmembrane region" description="Helical" evidence="10">
    <location>
        <begin position="178"/>
        <end position="202"/>
    </location>
</feature>
<comment type="subcellular location">
    <subcellularLocation>
        <location evidence="10">Cell membrane</location>
        <topology evidence="10">Multi-pass membrane protein</topology>
    </subcellularLocation>
    <subcellularLocation>
        <location evidence="10">Bacterial flagellum basal body</location>
    </subcellularLocation>
</comment>
<proteinExistence type="inferred from homology"/>
<evidence type="ECO:0000256" key="4">
    <source>
        <dbReference type="ARBA" id="ARBA00022475"/>
    </source>
</evidence>
<dbReference type="PANTHER" id="PTHR30065">
    <property type="entry name" value="FLAGELLAR BIOSYNTHETIC PROTEIN FLIR"/>
    <property type="match status" value="1"/>
</dbReference>
<evidence type="ECO:0000256" key="8">
    <source>
        <dbReference type="ARBA" id="ARBA00023143"/>
    </source>
</evidence>
<feature type="transmembrane region" description="Helical" evidence="10">
    <location>
        <begin position="12"/>
        <end position="32"/>
    </location>
</feature>
<feature type="transmembrane region" description="Helical" evidence="10">
    <location>
        <begin position="39"/>
        <end position="57"/>
    </location>
</feature>
<reference evidence="11" key="1">
    <citation type="submission" date="2016-04" db="EMBL/GenBank/DDBJ databases">
        <authorList>
            <person name="Evans L.H."/>
            <person name="Alamgir A."/>
            <person name="Owens N."/>
            <person name="Weber N.D."/>
            <person name="Virtaneva K."/>
            <person name="Barbian K."/>
            <person name="Babar A."/>
            <person name="Rosenke K."/>
        </authorList>
    </citation>
    <scope>NUCLEOTIDE SEQUENCE</scope>
    <source>
        <strain evidence="11">86</strain>
    </source>
</reference>
<comment type="function">
    <text evidence="1 10">Role in flagellar biosynthesis.</text>
</comment>
<evidence type="ECO:0000256" key="3">
    <source>
        <dbReference type="ARBA" id="ARBA00021717"/>
    </source>
</evidence>
<dbReference type="PRINTS" id="PR00953">
    <property type="entry name" value="TYPE3IMRPROT"/>
</dbReference>
<protein>
    <recommendedName>
        <fullName evidence="3 9">Flagellar biosynthetic protein FliR</fullName>
    </recommendedName>
</protein>
<evidence type="ECO:0000313" key="11">
    <source>
        <dbReference type="EMBL" id="SBV90674.1"/>
    </source>
</evidence>
<evidence type="ECO:0000256" key="6">
    <source>
        <dbReference type="ARBA" id="ARBA00022989"/>
    </source>
</evidence>
<feature type="transmembrane region" description="Helical" evidence="10">
    <location>
        <begin position="129"/>
        <end position="158"/>
    </location>
</feature>
<dbReference type="GO" id="GO:0006605">
    <property type="term" value="P:protein targeting"/>
    <property type="evidence" value="ECO:0007669"/>
    <property type="project" value="UniProtKB-UniRule"/>
</dbReference>
<dbReference type="Pfam" id="PF01311">
    <property type="entry name" value="Bac_export_1"/>
    <property type="match status" value="1"/>
</dbReference>
<evidence type="ECO:0000256" key="5">
    <source>
        <dbReference type="ARBA" id="ARBA00022692"/>
    </source>
</evidence>
<dbReference type="GO" id="GO:0005886">
    <property type="term" value="C:plasma membrane"/>
    <property type="evidence" value="ECO:0007669"/>
    <property type="project" value="UniProtKB-SubCell"/>
</dbReference>
<feature type="transmembrane region" description="Helical" evidence="10">
    <location>
        <begin position="214"/>
        <end position="238"/>
    </location>
</feature>
<dbReference type="PANTHER" id="PTHR30065:SF1">
    <property type="entry name" value="SURFACE PRESENTATION OF ANTIGENS PROTEIN SPAR"/>
    <property type="match status" value="1"/>
</dbReference>
<dbReference type="NCBIfam" id="TIGR01400">
    <property type="entry name" value="fliR"/>
    <property type="match status" value="1"/>
</dbReference>
<keyword evidence="11" id="KW-0282">Flagellum</keyword>
<accession>A0A212ITZ5</accession>
<keyword evidence="8 10" id="KW-0975">Bacterial flagellum</keyword>
<keyword evidence="5 10" id="KW-0812">Transmembrane</keyword>
<comment type="similarity">
    <text evidence="2 10">Belongs to the FliR/MopE/SpaR family.</text>
</comment>
<gene>
    <name evidence="11" type="ORF">KL86DPRO_10069</name>
</gene>
<evidence type="ECO:0000256" key="9">
    <source>
        <dbReference type="NCBIfam" id="TIGR01400"/>
    </source>
</evidence>
<dbReference type="GO" id="GO:0009425">
    <property type="term" value="C:bacterial-type flagellum basal body"/>
    <property type="evidence" value="ECO:0007669"/>
    <property type="project" value="UniProtKB-SubCell"/>
</dbReference>
<organism evidence="11">
    <name type="scientific">uncultured delta proteobacterium</name>
    <dbReference type="NCBI Taxonomy" id="34034"/>
    <lineage>
        <taxon>Bacteria</taxon>
        <taxon>Deltaproteobacteria</taxon>
        <taxon>environmental samples</taxon>
    </lineage>
</organism>
<dbReference type="InterPro" id="IPR002010">
    <property type="entry name" value="T3SS_IM_R"/>
</dbReference>
<evidence type="ECO:0000256" key="7">
    <source>
        <dbReference type="ARBA" id="ARBA00023136"/>
    </source>
</evidence>
<evidence type="ECO:0000256" key="10">
    <source>
        <dbReference type="RuleBase" id="RU362071"/>
    </source>
</evidence>
<keyword evidence="11" id="KW-0969">Cilium</keyword>
<keyword evidence="7 10" id="KW-0472">Membrane</keyword>
<dbReference type="EMBL" id="FLUQ01000001">
    <property type="protein sequence ID" value="SBV90674.1"/>
    <property type="molecule type" value="Genomic_DNA"/>
</dbReference>
<dbReference type="InterPro" id="IPR006303">
    <property type="entry name" value="FliR"/>
</dbReference>
<dbReference type="AlphaFoldDB" id="A0A212ITZ5"/>